<keyword evidence="4" id="KW-1185">Reference proteome</keyword>
<dbReference type="VEuPathDB" id="ToxoDB:ETH2_0614000"/>
<dbReference type="GeneID" id="25255141"/>
<dbReference type="OrthoDB" id="10570947at2759"/>
<gene>
    <name evidence="3" type="ORF">ETH_00030310</name>
</gene>
<reference evidence="3" key="2">
    <citation type="submission" date="2013-10" db="EMBL/GenBank/DDBJ databases">
        <authorList>
            <person name="Aslett M."/>
        </authorList>
    </citation>
    <scope>NUCLEOTIDE SEQUENCE [LARGE SCALE GENOMIC DNA]</scope>
    <source>
        <strain evidence="3">Houghton</strain>
    </source>
</reference>
<protein>
    <submittedName>
        <fullName evidence="3">Uncharacterized protein</fullName>
    </submittedName>
</protein>
<dbReference type="VEuPathDB" id="ToxoDB:ETH_00030310"/>
<organism evidence="3 4">
    <name type="scientific">Eimeria tenella</name>
    <name type="common">Coccidian parasite</name>
    <dbReference type="NCBI Taxonomy" id="5802"/>
    <lineage>
        <taxon>Eukaryota</taxon>
        <taxon>Sar</taxon>
        <taxon>Alveolata</taxon>
        <taxon>Apicomplexa</taxon>
        <taxon>Conoidasida</taxon>
        <taxon>Coccidia</taxon>
        <taxon>Eucoccidiorida</taxon>
        <taxon>Eimeriorina</taxon>
        <taxon>Eimeriidae</taxon>
        <taxon>Eimeria</taxon>
    </lineage>
</organism>
<feature type="chain" id="PRO_5004671611" evidence="2">
    <location>
        <begin position="26"/>
        <end position="208"/>
    </location>
</feature>
<accession>U6KJC3</accession>
<feature type="region of interest" description="Disordered" evidence="1">
    <location>
        <begin position="134"/>
        <end position="208"/>
    </location>
</feature>
<evidence type="ECO:0000313" key="3">
    <source>
        <dbReference type="EMBL" id="CDJ38140.1"/>
    </source>
</evidence>
<dbReference type="RefSeq" id="XP_013228978.1">
    <property type="nucleotide sequence ID" value="XM_013373524.1"/>
</dbReference>
<evidence type="ECO:0000256" key="1">
    <source>
        <dbReference type="SAM" id="MobiDB-lite"/>
    </source>
</evidence>
<evidence type="ECO:0000313" key="4">
    <source>
        <dbReference type="Proteomes" id="UP000030747"/>
    </source>
</evidence>
<dbReference type="Proteomes" id="UP000030747">
    <property type="component" value="Unassembled WGS sequence"/>
</dbReference>
<evidence type="ECO:0000256" key="2">
    <source>
        <dbReference type="SAM" id="SignalP"/>
    </source>
</evidence>
<reference evidence="3" key="1">
    <citation type="submission" date="2013-10" db="EMBL/GenBank/DDBJ databases">
        <title>Genomic analysis of the causative agents of coccidiosis in chickens.</title>
        <authorList>
            <person name="Reid A.J."/>
            <person name="Blake D."/>
            <person name="Billington K."/>
            <person name="Browne H."/>
            <person name="Dunn M."/>
            <person name="Hung S."/>
            <person name="Kawahara F."/>
            <person name="Miranda-Saavedra D."/>
            <person name="Mourier T."/>
            <person name="Nagra H."/>
            <person name="Otto T.D."/>
            <person name="Rawlings N."/>
            <person name="Sanchez A."/>
            <person name="Sanders M."/>
            <person name="Subramaniam C."/>
            <person name="Tay Y."/>
            <person name="Dear P."/>
            <person name="Doerig C."/>
            <person name="Gruber A."/>
            <person name="Parkinson J."/>
            <person name="Shirley M."/>
            <person name="Wan K.L."/>
            <person name="Berriman M."/>
            <person name="Tomley F."/>
            <person name="Pain A."/>
        </authorList>
    </citation>
    <scope>NUCLEOTIDE SEQUENCE [LARGE SCALE GENOMIC DNA]</scope>
    <source>
        <strain evidence="3">Houghton</strain>
    </source>
</reference>
<dbReference type="EMBL" id="HG673812">
    <property type="protein sequence ID" value="CDJ38140.1"/>
    <property type="molecule type" value="Genomic_DNA"/>
</dbReference>
<feature type="signal peptide" evidence="2">
    <location>
        <begin position="1"/>
        <end position="25"/>
    </location>
</feature>
<proteinExistence type="predicted"/>
<keyword evidence="2" id="KW-0732">Signal</keyword>
<name>U6KJC3_EIMTE</name>
<feature type="compositionally biased region" description="Low complexity" evidence="1">
    <location>
        <begin position="185"/>
        <end position="194"/>
    </location>
</feature>
<feature type="compositionally biased region" description="Pro residues" evidence="1">
    <location>
        <begin position="141"/>
        <end position="161"/>
    </location>
</feature>
<dbReference type="AlphaFoldDB" id="U6KJC3"/>
<sequence>MQHLRKPQIVEVLLRLLVTSRLLPAAAPAAAAAAAKGLQRSSGAPLPLQLLAATATLGRPLHRRLANFVRWKQQQLLHAQEPPLQQHFVGSPSRCSSSSSSSSRQAWAGAFATPQQRMRAAFMRLAARGLLGLPKFTQAPEGPPGGPPGAPQGAPQGPPGGPRRSPQGSPGGAPRDPRGPPKPQGAPCGALWGPPGAPGGPQRPWRPP</sequence>
<feature type="compositionally biased region" description="Low complexity" evidence="1">
    <location>
        <begin position="162"/>
        <end position="174"/>
    </location>
</feature>